<dbReference type="EMBL" id="BLRZ01000133">
    <property type="protein sequence ID" value="GFP30969.1"/>
    <property type="molecule type" value="Genomic_DNA"/>
</dbReference>
<dbReference type="EMBL" id="BLRU01000119">
    <property type="protein sequence ID" value="GFP19679.1"/>
    <property type="molecule type" value="Genomic_DNA"/>
</dbReference>
<evidence type="ECO:0000259" key="2">
    <source>
        <dbReference type="Pfam" id="PF13240"/>
    </source>
</evidence>
<dbReference type="EMBL" id="BLRW01000150">
    <property type="protein sequence ID" value="GFP23622.1"/>
    <property type="molecule type" value="Genomic_DNA"/>
</dbReference>
<evidence type="ECO:0000313" key="8">
    <source>
        <dbReference type="Proteomes" id="UP000574717"/>
    </source>
</evidence>
<feature type="transmembrane region" description="Helical" evidence="1">
    <location>
        <begin position="42"/>
        <end position="60"/>
    </location>
</feature>
<gene>
    <name evidence="3" type="ORF">HKBW3S03_01184</name>
    <name evidence="4" type="ORF">HKBW3S09_01087</name>
    <name evidence="5" type="ORF">HKBW3S34_01888</name>
    <name evidence="6" type="ORF">HKBW3S47_01748</name>
</gene>
<organism evidence="4 9">
    <name type="scientific">Candidatus Hakubella thermalkaliphila</name>
    <dbReference type="NCBI Taxonomy" id="2754717"/>
    <lineage>
        <taxon>Bacteria</taxon>
        <taxon>Bacillati</taxon>
        <taxon>Actinomycetota</taxon>
        <taxon>Actinomycetota incertae sedis</taxon>
        <taxon>Candidatus Hakubellales</taxon>
        <taxon>Candidatus Hakubellaceae</taxon>
        <taxon>Candidatus Hakubella</taxon>
    </lineage>
</organism>
<reference evidence="7 8" key="1">
    <citation type="journal article" date="2020" name="Front. Microbiol.">
        <title>Single-cell genomics of novel Actinobacteria with the Wood-Ljungdahl pathway discovered in a serpentinizing system.</title>
        <authorList>
            <person name="Merino N."/>
            <person name="Kawai M."/>
            <person name="Boyd E.S."/>
            <person name="Colman D.R."/>
            <person name="McGlynn S.E."/>
            <person name="Nealson K.H."/>
            <person name="Kurokawa K."/>
            <person name="Hongoh Y."/>
        </authorList>
    </citation>
    <scope>NUCLEOTIDE SEQUENCE [LARGE SCALE GENOMIC DNA]</scope>
    <source>
        <strain evidence="3 8">S03</strain>
        <strain evidence="4 9">S09_30</strain>
        <strain evidence="5 10">S34</strain>
        <strain evidence="6 7">S47</strain>
    </source>
</reference>
<evidence type="ECO:0000313" key="4">
    <source>
        <dbReference type="EMBL" id="GFP23622.1"/>
    </source>
</evidence>
<dbReference type="RefSeq" id="WP_176236062.1">
    <property type="nucleotide sequence ID" value="NZ_BLRU01000119.1"/>
</dbReference>
<dbReference type="Proteomes" id="UP000588083">
    <property type="component" value="Unassembled WGS sequence"/>
</dbReference>
<evidence type="ECO:0000313" key="5">
    <source>
        <dbReference type="EMBL" id="GFP30969.1"/>
    </source>
</evidence>
<dbReference type="Proteomes" id="UP000585609">
    <property type="component" value="Unassembled WGS sequence"/>
</dbReference>
<protein>
    <recommendedName>
        <fullName evidence="2">Zinc-ribbon domain-containing protein</fullName>
    </recommendedName>
</protein>
<accession>A0A6V8NTJ2</accession>
<dbReference type="Proteomes" id="UP000574717">
    <property type="component" value="Unassembled WGS sequence"/>
</dbReference>
<evidence type="ECO:0000313" key="9">
    <source>
        <dbReference type="Proteomes" id="UP000585609"/>
    </source>
</evidence>
<evidence type="ECO:0000313" key="10">
    <source>
        <dbReference type="Proteomes" id="UP000588083"/>
    </source>
</evidence>
<keyword evidence="1" id="KW-1133">Transmembrane helix</keyword>
<keyword evidence="10" id="KW-1185">Reference proteome</keyword>
<feature type="domain" description="Zinc-ribbon" evidence="2">
    <location>
        <begin position="3"/>
        <end position="25"/>
    </location>
</feature>
<dbReference type="AlphaFoldDB" id="A0A6V8NTJ2"/>
<evidence type="ECO:0000313" key="6">
    <source>
        <dbReference type="EMBL" id="GFP40051.1"/>
    </source>
</evidence>
<dbReference type="Pfam" id="PF13240">
    <property type="entry name" value="Zn_Ribbon_1"/>
    <property type="match status" value="1"/>
</dbReference>
<dbReference type="EMBL" id="BLSD01000133">
    <property type="protein sequence ID" value="GFP40051.1"/>
    <property type="molecule type" value="Genomic_DNA"/>
</dbReference>
<comment type="caution">
    <text evidence="4">The sequence shown here is derived from an EMBL/GenBank/DDBJ whole genome shotgun (WGS) entry which is preliminary data.</text>
</comment>
<evidence type="ECO:0000313" key="7">
    <source>
        <dbReference type="Proteomes" id="UP000569018"/>
    </source>
</evidence>
<dbReference type="InterPro" id="IPR026870">
    <property type="entry name" value="Zinc_ribbon_dom"/>
</dbReference>
<keyword evidence="1" id="KW-0472">Membrane</keyword>
<name>A0A6V8NTJ2_9ACTN</name>
<sequence length="139" mass="15580">MSYCPNCGTENEVGAKFCSNCATKLDFQVRAEPTRRVISKPLILGAVALILILLVVLVILPRGLGIYGTYEMENFPAYFTEIKRDGTFSLTMWGMRIDGRWEREGNRLTFIVPGFPTSSGTIEGNRIIADDGSVWIKRR</sequence>
<evidence type="ECO:0000313" key="3">
    <source>
        <dbReference type="EMBL" id="GFP19679.1"/>
    </source>
</evidence>
<dbReference type="Proteomes" id="UP000569018">
    <property type="component" value="Unassembled WGS sequence"/>
</dbReference>
<evidence type="ECO:0000256" key="1">
    <source>
        <dbReference type="SAM" id="Phobius"/>
    </source>
</evidence>
<keyword evidence="1" id="KW-0812">Transmembrane</keyword>
<proteinExistence type="predicted"/>